<feature type="compositionally biased region" description="Polar residues" evidence="2">
    <location>
        <begin position="384"/>
        <end position="394"/>
    </location>
</feature>
<comment type="caution">
    <text evidence="3">The sequence shown here is derived from an EMBL/GenBank/DDBJ whole genome shotgun (WGS) entry which is preliminary data.</text>
</comment>
<feature type="coiled-coil region" evidence="1">
    <location>
        <begin position="411"/>
        <end position="438"/>
    </location>
</feature>
<keyword evidence="1" id="KW-0175">Coiled coil</keyword>
<protein>
    <submittedName>
        <fullName evidence="3">Uncharacterized protein</fullName>
    </submittedName>
</protein>
<dbReference type="AlphaFoldDB" id="A0A8H3FFZ1"/>
<accession>A0A8H3FFZ1</accession>
<feature type="compositionally biased region" description="Basic and acidic residues" evidence="2">
    <location>
        <begin position="363"/>
        <end position="378"/>
    </location>
</feature>
<dbReference type="OrthoDB" id="5428925at2759"/>
<feature type="region of interest" description="Disordered" evidence="2">
    <location>
        <begin position="208"/>
        <end position="271"/>
    </location>
</feature>
<organism evidence="3 4">
    <name type="scientific">Gomphillus americanus</name>
    <dbReference type="NCBI Taxonomy" id="1940652"/>
    <lineage>
        <taxon>Eukaryota</taxon>
        <taxon>Fungi</taxon>
        <taxon>Dikarya</taxon>
        <taxon>Ascomycota</taxon>
        <taxon>Pezizomycotina</taxon>
        <taxon>Lecanoromycetes</taxon>
        <taxon>OSLEUM clade</taxon>
        <taxon>Ostropomycetidae</taxon>
        <taxon>Ostropales</taxon>
        <taxon>Graphidaceae</taxon>
        <taxon>Gomphilloideae</taxon>
        <taxon>Gomphillus</taxon>
    </lineage>
</organism>
<evidence type="ECO:0000313" key="3">
    <source>
        <dbReference type="EMBL" id="CAF9921208.1"/>
    </source>
</evidence>
<feature type="region of interest" description="Disordered" evidence="2">
    <location>
        <begin position="363"/>
        <end position="394"/>
    </location>
</feature>
<feature type="region of interest" description="Disordered" evidence="2">
    <location>
        <begin position="43"/>
        <end position="68"/>
    </location>
</feature>
<feature type="compositionally biased region" description="Polar residues" evidence="2">
    <location>
        <begin position="234"/>
        <end position="244"/>
    </location>
</feature>
<feature type="compositionally biased region" description="Polar residues" evidence="2">
    <location>
        <begin position="208"/>
        <end position="226"/>
    </location>
</feature>
<feature type="region of interest" description="Disordered" evidence="2">
    <location>
        <begin position="1"/>
        <end position="26"/>
    </location>
</feature>
<gene>
    <name evidence="3" type="ORF">GOMPHAMPRED_002258</name>
</gene>
<proteinExistence type="predicted"/>
<name>A0A8H3FFZ1_9LECA</name>
<dbReference type="Proteomes" id="UP000664169">
    <property type="component" value="Unassembled WGS sequence"/>
</dbReference>
<evidence type="ECO:0000256" key="2">
    <source>
        <dbReference type="SAM" id="MobiDB-lite"/>
    </source>
</evidence>
<evidence type="ECO:0000313" key="4">
    <source>
        <dbReference type="Proteomes" id="UP000664169"/>
    </source>
</evidence>
<dbReference type="EMBL" id="CAJPDQ010000016">
    <property type="protein sequence ID" value="CAF9921208.1"/>
    <property type="molecule type" value="Genomic_DNA"/>
</dbReference>
<feature type="compositionally biased region" description="Basic and acidic residues" evidence="2">
    <location>
        <begin position="1"/>
        <end position="10"/>
    </location>
</feature>
<feature type="compositionally biased region" description="Basic and acidic residues" evidence="2">
    <location>
        <begin position="245"/>
        <end position="255"/>
    </location>
</feature>
<sequence length="507" mass="55967">MATENKDPGKKHSYTSVTEITAQGKRKSGGLFQTLKFWKKDRKNTRSLPQIGKPMQFQHVSGTSSRPVGATVQERYQKSVSLPQAVTRDSALRSHAPQDAILSEKQIESDIEPSRRILHRRATLPKLTGVEDEHTHFDRRQSILDDGQVIDPADIGFAVTSGSNFLKRRSRSAGALHALSQVQTRPSPIPWKQERRRSDEIRYWRASVTASPATNDPQQTFSNNHGQPAIANPTHETTCLSEAQSVDHDTSRPEDSNSIPGRISDTGKSFHFGGLTVTVDDGGEKGSIEERVVSLEVKLIDLEYTVSRLQSSSTTGQSESSTYMLGHESTTLSNQSHHNSDAATNLSVSTQPTTVSLFSPLDEHAAQQKQHAEVDDVIRGPLRVSTSTGSRPRNSLDTLTIDHLNSLIGLIRREQAARHRLEDQVVELQREFKSLRLQLLPSSGPSTPYATPYAAHSGWSHTQPGRIFDDSETDDGFQEIYETPTEFTGRGVYEGGVMVGRGEGIAF</sequence>
<evidence type="ECO:0000256" key="1">
    <source>
        <dbReference type="SAM" id="Coils"/>
    </source>
</evidence>
<keyword evidence="4" id="KW-1185">Reference proteome</keyword>
<reference evidence="3" key="1">
    <citation type="submission" date="2021-03" db="EMBL/GenBank/DDBJ databases">
        <authorList>
            <person name="Tagirdzhanova G."/>
        </authorList>
    </citation>
    <scope>NUCLEOTIDE SEQUENCE</scope>
</reference>